<keyword evidence="5 13" id="KW-0732">Signal</keyword>
<feature type="region of interest" description="Disordered" evidence="11">
    <location>
        <begin position="384"/>
        <end position="412"/>
    </location>
</feature>
<dbReference type="InterPro" id="IPR003591">
    <property type="entry name" value="Leu-rich_rpt_typical-subtyp"/>
</dbReference>
<dbReference type="PROSITE" id="PS51450">
    <property type="entry name" value="LRR"/>
    <property type="match status" value="2"/>
</dbReference>
<feature type="transmembrane region" description="Helical" evidence="12">
    <location>
        <begin position="1114"/>
        <end position="1135"/>
    </location>
</feature>
<evidence type="ECO:0000256" key="7">
    <source>
        <dbReference type="ARBA" id="ARBA00022989"/>
    </source>
</evidence>
<dbReference type="InterPro" id="IPR035897">
    <property type="entry name" value="Toll_tir_struct_dom_sf"/>
</dbReference>
<evidence type="ECO:0000313" key="16">
    <source>
        <dbReference type="RefSeq" id="XP_012941792.1"/>
    </source>
</evidence>
<keyword evidence="3" id="KW-0433">Leucine-rich repeat</keyword>
<evidence type="ECO:0000256" key="3">
    <source>
        <dbReference type="ARBA" id="ARBA00022614"/>
    </source>
</evidence>
<organism evidence="15 16">
    <name type="scientific">Aplysia californica</name>
    <name type="common">California sea hare</name>
    <dbReference type="NCBI Taxonomy" id="6500"/>
    <lineage>
        <taxon>Eukaryota</taxon>
        <taxon>Metazoa</taxon>
        <taxon>Spiralia</taxon>
        <taxon>Lophotrochozoa</taxon>
        <taxon>Mollusca</taxon>
        <taxon>Gastropoda</taxon>
        <taxon>Heterobranchia</taxon>
        <taxon>Euthyneura</taxon>
        <taxon>Tectipleura</taxon>
        <taxon>Aplysiida</taxon>
        <taxon>Aplysioidea</taxon>
        <taxon>Aplysiidae</taxon>
        <taxon>Aplysia</taxon>
    </lineage>
</organism>
<keyword evidence="7 12" id="KW-1133">Transmembrane helix</keyword>
<dbReference type="PROSITE" id="PS50104">
    <property type="entry name" value="TIR"/>
    <property type="match status" value="1"/>
</dbReference>
<dbReference type="Proteomes" id="UP000694888">
    <property type="component" value="Unplaced"/>
</dbReference>
<dbReference type="PANTHER" id="PTHR24365">
    <property type="entry name" value="TOLL-LIKE RECEPTOR"/>
    <property type="match status" value="1"/>
</dbReference>
<evidence type="ECO:0000256" key="12">
    <source>
        <dbReference type="SAM" id="Phobius"/>
    </source>
</evidence>
<dbReference type="Pfam" id="PF13676">
    <property type="entry name" value="TIR_2"/>
    <property type="match status" value="1"/>
</dbReference>
<evidence type="ECO:0000259" key="14">
    <source>
        <dbReference type="PROSITE" id="PS50104"/>
    </source>
</evidence>
<feature type="domain" description="TIR" evidence="14">
    <location>
        <begin position="1156"/>
        <end position="1296"/>
    </location>
</feature>
<comment type="subcellular location">
    <subcellularLocation>
        <location evidence="1">Membrane</location>
        <topology evidence="1">Single-pass membrane protein</topology>
    </subcellularLocation>
</comment>
<evidence type="ECO:0000256" key="6">
    <source>
        <dbReference type="ARBA" id="ARBA00022737"/>
    </source>
</evidence>
<evidence type="ECO:0000313" key="15">
    <source>
        <dbReference type="Proteomes" id="UP000694888"/>
    </source>
</evidence>
<evidence type="ECO:0000256" key="5">
    <source>
        <dbReference type="ARBA" id="ARBA00022729"/>
    </source>
</evidence>
<dbReference type="PANTHER" id="PTHR24365:SF541">
    <property type="entry name" value="PROTEIN TOLL-RELATED"/>
    <property type="match status" value="1"/>
</dbReference>
<dbReference type="SMART" id="SM00369">
    <property type="entry name" value="LRR_TYP"/>
    <property type="match status" value="9"/>
</dbReference>
<reference evidence="16" key="1">
    <citation type="submission" date="2025-08" db="UniProtKB">
        <authorList>
            <consortium name="RefSeq"/>
        </authorList>
    </citation>
    <scope>IDENTIFICATION</scope>
</reference>
<keyword evidence="9" id="KW-0675">Receptor</keyword>
<comment type="similarity">
    <text evidence="2">Belongs to the Toll-like receptor family.</text>
</comment>
<dbReference type="InterPro" id="IPR001611">
    <property type="entry name" value="Leu-rich_rpt"/>
</dbReference>
<dbReference type="Pfam" id="PF13855">
    <property type="entry name" value="LRR_8"/>
    <property type="match status" value="1"/>
</dbReference>
<keyword evidence="4 12" id="KW-0812">Transmembrane</keyword>
<dbReference type="SUPFAM" id="SSF52058">
    <property type="entry name" value="L domain-like"/>
    <property type="match status" value="2"/>
</dbReference>
<name>A0ABM1A6J7_APLCA</name>
<feature type="signal peptide" evidence="13">
    <location>
        <begin position="1"/>
        <end position="24"/>
    </location>
</feature>
<feature type="chain" id="PRO_5046096990" evidence="13">
    <location>
        <begin position="25"/>
        <end position="1299"/>
    </location>
</feature>
<evidence type="ECO:0000256" key="13">
    <source>
        <dbReference type="SAM" id="SignalP"/>
    </source>
</evidence>
<keyword evidence="10" id="KW-0325">Glycoprotein</keyword>
<dbReference type="Gene3D" id="3.40.50.10140">
    <property type="entry name" value="Toll/interleukin-1 receptor homology (TIR) domain"/>
    <property type="match status" value="1"/>
</dbReference>
<dbReference type="RefSeq" id="XP_012941792.1">
    <property type="nucleotide sequence ID" value="XM_013086338.2"/>
</dbReference>
<dbReference type="PRINTS" id="PR00019">
    <property type="entry name" value="LEURICHRPT"/>
</dbReference>
<dbReference type="SUPFAM" id="SSF52200">
    <property type="entry name" value="Toll/Interleukin receptor TIR domain"/>
    <property type="match status" value="1"/>
</dbReference>
<evidence type="ECO:0000256" key="10">
    <source>
        <dbReference type="ARBA" id="ARBA00023180"/>
    </source>
</evidence>
<dbReference type="GeneID" id="101858957"/>
<dbReference type="SUPFAM" id="SSF52047">
    <property type="entry name" value="RNI-like"/>
    <property type="match status" value="1"/>
</dbReference>
<dbReference type="InterPro" id="IPR000157">
    <property type="entry name" value="TIR_dom"/>
</dbReference>
<evidence type="ECO:0000256" key="11">
    <source>
        <dbReference type="SAM" id="MobiDB-lite"/>
    </source>
</evidence>
<evidence type="ECO:0000256" key="9">
    <source>
        <dbReference type="ARBA" id="ARBA00023170"/>
    </source>
</evidence>
<evidence type="ECO:0000256" key="2">
    <source>
        <dbReference type="ARBA" id="ARBA00009634"/>
    </source>
</evidence>
<accession>A0ABM1A6J7</accession>
<gene>
    <name evidence="16" type="primary">LOC101858957</name>
</gene>
<evidence type="ECO:0000256" key="1">
    <source>
        <dbReference type="ARBA" id="ARBA00004167"/>
    </source>
</evidence>
<dbReference type="SMART" id="SM00365">
    <property type="entry name" value="LRR_SD22"/>
    <property type="match status" value="5"/>
</dbReference>
<keyword evidence="8 12" id="KW-0472">Membrane</keyword>
<dbReference type="InterPro" id="IPR032675">
    <property type="entry name" value="LRR_dom_sf"/>
</dbReference>
<protein>
    <submittedName>
        <fullName evidence="16">Uncharacterized protein LOC101858957</fullName>
    </submittedName>
</protein>
<keyword evidence="15" id="KW-1185">Reference proteome</keyword>
<evidence type="ECO:0000256" key="4">
    <source>
        <dbReference type="ARBA" id="ARBA00022692"/>
    </source>
</evidence>
<dbReference type="Gene3D" id="3.80.10.10">
    <property type="entry name" value="Ribonuclease Inhibitor"/>
    <property type="match status" value="4"/>
</dbReference>
<dbReference type="SMART" id="SM00255">
    <property type="entry name" value="TIR"/>
    <property type="match status" value="1"/>
</dbReference>
<evidence type="ECO:0000256" key="8">
    <source>
        <dbReference type="ARBA" id="ARBA00023136"/>
    </source>
</evidence>
<keyword evidence="6" id="KW-0677">Repeat</keyword>
<proteinExistence type="inferred from homology"/>
<sequence length="1299" mass="146739">MARWIRSVAKLALVLLMAADIILCVVMRQSPKLPSRTMNPRLHDLVPETERQRTEAIQPFSSNEPGGKTFLMSDNDGAFSDHTRKAFSQKNWNFEMDQGKEYSASSDGKNDVTRVSPARRHGLTDVTTDAHGSPGWSEKLSIHSPGLQTMVMEPYRESPIFATRDSDEVGLRRSTVWSGCPPRCFCNGTADGEITLVDCTGIALTAYPLLPDTAVTVILRDNLISNLTQECIGQTPNLNTLDLSKNNISELPHSAFSPLRNLALLIMSENNISEMKSTPFHALTNLVTLDLSSNKQMQLQPGNFYGLANLKQLKLSNCGLKKLVNDTFIGLDSLQVLDLSSNELTYTDGTYEDGCFSDLTTLEQLFIRQNNRIEDLYFSLKDSKARQHDKKNKGGPGFPPSPEDFKYQPSDTNIWNDSARSTHDIGLGVVKQSTPTSTGASANHPLRSHYSQSHSLKDVYEENFNDSSAMALNDRNMGVVYDYPSVALSNLRNLRLLHLDSVPDAVFGPGFQFLNKLNTLLFSDDSGFFGNVKPSLFDHLNSTTSPLTIAMGGCGIDSIPPELFRPVPNIVSLHLDNNYNLMLDGVYNATVGLANSNLTELIVNSIVPSMEHVFYLSRKIFYNLISTPLRRLKLSKNRIYAIDPLLFMCLPPLLEELDLSDNYLISAGSVPFLVCMKNLKMLDISRQVNFHVSSNDTFNSWAENSSLGGSWYHENTYPKAVSDEYTCPDYLNFPFHVAHSNPFRCHCPKPKLDSMSPYHDTQMKRIPENVKLYSPSHLPNITVALRGLHADNNNMPYQQEMQSETNTAVFPYHSFEESEPSPSDGKENHGFQHKKVLKRLKRNRKAIRASSNAPTIPFPPKLEVLKANKMHLPYGIPELTIGSPNSLKHLEYSFNSAFCWAGPLLNLPHLQYLDLSHNLCRLVNLRFFYGLTAVTTLLINHNSLGHPLSLDEEGQFFSYLTNLENLEMRSNLISSLPAGILSKNTNLKHIDMSQNFMATFEVDLSNASYLLLLNLSSNVLPGLSDTSIEQLRHTRHNQKSSTSLSIDFRGQVLSCSCQYLEFLHFLCSEPEAFVSPRELNCSMPRSWHRHRSKQFPHFCADLPLIQLGCRSQDVFLAMVVLTVVFASTLILLAAAHHYRWRLQYLFYVGQPRNRLPSVDVYLTYDEEDIRIRTLVLAQILPRLEREGLRVTVGERDFSGGDEAREITRAVVDSKKVMVLLSEDIFDQSLREFEVNMAILYEMKNRCRLLLPVFIEQLEDNFPRNSPEIHSFLDSQWERCFYLADTETFWEGLLTAIRQQ</sequence>